<dbReference type="EC" id="1.1.1.381" evidence="5"/>
<evidence type="ECO:0000256" key="1">
    <source>
        <dbReference type="ARBA" id="ARBA00006484"/>
    </source>
</evidence>
<comment type="catalytic activity">
    <reaction evidence="10">
        <text>3-hydroxypropanoate + NADP(+) = 3-oxopropanoate + NADPH + H(+)</text>
        <dbReference type="Rhea" id="RHEA:26438"/>
        <dbReference type="ChEBI" id="CHEBI:15378"/>
        <dbReference type="ChEBI" id="CHEBI:16510"/>
        <dbReference type="ChEBI" id="CHEBI:33190"/>
        <dbReference type="ChEBI" id="CHEBI:57783"/>
        <dbReference type="ChEBI" id="CHEBI:58349"/>
        <dbReference type="EC" id="1.1.1.298"/>
    </reaction>
</comment>
<evidence type="ECO:0000256" key="8">
    <source>
        <dbReference type="ARBA" id="ARBA00044349"/>
    </source>
</evidence>
<sequence length="142" mass="15374">LFSETSGDTAERTFNINFFAPAQLIKLLLPLMGKEKRSHVINISSMGAIQGSAKFPGLAYYSASKAAIANLTECLAEEYKEHNIAFNCLALGSANTEMFKEAFPGYKAAVTAQEMAVLISDFAVKGHKYFNGKILPVSESTP</sequence>
<dbReference type="PANTHER" id="PTHR43086:SF3">
    <property type="entry name" value="NADP-DEPENDENT 3-HYDROXY ACID DEHYDROGENASE YDFG"/>
    <property type="match status" value="1"/>
</dbReference>
<comment type="function">
    <text evidence="9">NADP-dependent dehydrogenase with broad substrate specificity acting on 3-hydroxy acids. Catalyzes the NADP-dependent oxidation of L-allo-threonine to L-2-amino-3-keto-butyrate, which is spontaneously decarboxylated into aminoacetone. Also acts on D-threonine, L-serine, D-serine, D-3-hydroxyisobutyrate, L-3-hydroxyisobutyrate, D-glycerate and L-glycerate. Able to catalyze the reduction of the malonic semialdehyde to 3-hydroxypropionic acid. YdfG is apparently supplementing RutE, the presumed malonic semialdehyde reductase involved in pyrimidine degradation since both are able to detoxify malonic semialdehyde.</text>
</comment>
<evidence type="ECO:0000256" key="5">
    <source>
        <dbReference type="ARBA" id="ARBA00044059"/>
    </source>
</evidence>
<evidence type="ECO:0000256" key="4">
    <source>
        <dbReference type="ARBA" id="ARBA00044050"/>
    </source>
</evidence>
<dbReference type="PRINTS" id="PR00080">
    <property type="entry name" value="SDRFAMILY"/>
</dbReference>
<evidence type="ECO:0000256" key="10">
    <source>
        <dbReference type="ARBA" id="ARBA00047274"/>
    </source>
</evidence>
<comment type="caution">
    <text evidence="11">The sequence shown here is derived from an EMBL/GenBank/DDBJ whole genome shotgun (WGS) entry which is preliminary data.</text>
</comment>
<dbReference type="EMBL" id="BARW01024379">
    <property type="protein sequence ID" value="GAI91154.1"/>
    <property type="molecule type" value="Genomic_DNA"/>
</dbReference>
<dbReference type="SUPFAM" id="SSF51735">
    <property type="entry name" value="NAD(P)-binding Rossmann-fold domains"/>
    <property type="match status" value="1"/>
</dbReference>
<dbReference type="GO" id="GO:0035527">
    <property type="term" value="F:3-hydroxypropionate dehydrogenase (NADP+) activity"/>
    <property type="evidence" value="ECO:0007669"/>
    <property type="project" value="UniProtKB-EC"/>
</dbReference>
<accession>X1UFP3</accession>
<dbReference type="InterPro" id="IPR002347">
    <property type="entry name" value="SDR_fam"/>
</dbReference>
<name>X1UFP3_9ZZZZ</name>
<organism evidence="11">
    <name type="scientific">marine sediment metagenome</name>
    <dbReference type="NCBI Taxonomy" id="412755"/>
    <lineage>
        <taxon>unclassified sequences</taxon>
        <taxon>metagenomes</taxon>
        <taxon>ecological metagenomes</taxon>
    </lineage>
</organism>
<evidence type="ECO:0000313" key="11">
    <source>
        <dbReference type="EMBL" id="GAI91154.1"/>
    </source>
</evidence>
<dbReference type="InterPro" id="IPR020904">
    <property type="entry name" value="Sc_DH/Rdtase_CS"/>
</dbReference>
<dbReference type="CDD" id="cd05233">
    <property type="entry name" value="SDR_c"/>
    <property type="match status" value="1"/>
</dbReference>
<comment type="catalytic activity">
    <reaction evidence="3">
        <text>L-allo-threonine + NADP(+) = aminoacetone + CO2 + NADPH</text>
        <dbReference type="Rhea" id="RHEA:43524"/>
        <dbReference type="ChEBI" id="CHEBI:16526"/>
        <dbReference type="ChEBI" id="CHEBI:57783"/>
        <dbReference type="ChEBI" id="CHEBI:58320"/>
        <dbReference type="ChEBI" id="CHEBI:58349"/>
        <dbReference type="ChEBI" id="CHEBI:58585"/>
        <dbReference type="EC" id="1.1.1.381"/>
    </reaction>
</comment>
<dbReference type="PRINTS" id="PR00081">
    <property type="entry name" value="GDHRDH"/>
</dbReference>
<evidence type="ECO:0000256" key="3">
    <source>
        <dbReference type="ARBA" id="ARBA00043812"/>
    </source>
</evidence>
<evidence type="ECO:0000256" key="9">
    <source>
        <dbReference type="ARBA" id="ARBA00045650"/>
    </source>
</evidence>
<evidence type="ECO:0000256" key="6">
    <source>
        <dbReference type="ARBA" id="ARBA00044065"/>
    </source>
</evidence>
<dbReference type="PROSITE" id="PS00061">
    <property type="entry name" value="ADH_SHORT"/>
    <property type="match status" value="1"/>
</dbReference>
<feature type="non-terminal residue" evidence="11">
    <location>
        <position position="1"/>
    </location>
</feature>
<proteinExistence type="inferred from homology"/>
<dbReference type="EC" id="1.1.1.298" evidence="4"/>
<dbReference type="PANTHER" id="PTHR43086">
    <property type="entry name" value="VERY-LONG-CHAIN 3-OXOOACYL-COA REDUCTASE"/>
    <property type="match status" value="1"/>
</dbReference>
<reference evidence="11" key="1">
    <citation type="journal article" date="2014" name="Front. Microbiol.">
        <title>High frequency of phylogenetically diverse reductive dehalogenase-homologous genes in deep subseafloor sedimentary metagenomes.</title>
        <authorList>
            <person name="Kawai M."/>
            <person name="Futagami T."/>
            <person name="Toyoda A."/>
            <person name="Takaki Y."/>
            <person name="Nishi S."/>
            <person name="Hori S."/>
            <person name="Arai W."/>
            <person name="Tsubouchi T."/>
            <person name="Morono Y."/>
            <person name="Uchiyama I."/>
            <person name="Ito T."/>
            <person name="Fujiyama A."/>
            <person name="Inagaki F."/>
            <person name="Takami H."/>
        </authorList>
    </citation>
    <scope>NUCLEOTIDE SEQUENCE</scope>
    <source>
        <strain evidence="11">Expedition CK06-06</strain>
    </source>
</reference>
<evidence type="ECO:0000256" key="2">
    <source>
        <dbReference type="ARBA" id="ARBA00023002"/>
    </source>
</evidence>
<dbReference type="Pfam" id="PF00106">
    <property type="entry name" value="adh_short"/>
    <property type="match status" value="1"/>
</dbReference>
<dbReference type="Gene3D" id="3.40.50.720">
    <property type="entry name" value="NAD(P)-binding Rossmann-like Domain"/>
    <property type="match status" value="1"/>
</dbReference>
<gene>
    <name evidence="11" type="ORF">S12H4_40197</name>
</gene>
<keyword evidence="2" id="KW-0560">Oxidoreductase</keyword>
<dbReference type="AlphaFoldDB" id="X1UFP3"/>
<evidence type="ECO:0000256" key="7">
    <source>
        <dbReference type="ARBA" id="ARBA00044271"/>
    </source>
</evidence>
<dbReference type="InterPro" id="IPR036291">
    <property type="entry name" value="NAD(P)-bd_dom_sf"/>
</dbReference>
<comment type="similarity">
    <text evidence="1">Belongs to the short-chain dehydrogenases/reductases (SDR) family.</text>
</comment>
<protein>
    <recommendedName>
        <fullName evidence="6">NADP-dependent 3-hydroxy acid dehydrogenase YdfG</fullName>
        <ecNumber evidence="4">1.1.1.298</ecNumber>
        <ecNumber evidence="5">1.1.1.381</ecNumber>
    </recommendedName>
    <alternativeName>
        <fullName evidence="8">L-allo-threonine dehydrogenase</fullName>
    </alternativeName>
    <alternativeName>
        <fullName evidence="7">Malonic semialdehyde reductase</fullName>
    </alternativeName>
</protein>